<dbReference type="AlphaFoldDB" id="A0AAW2ESP6"/>
<organism evidence="1 2">
    <name type="scientific">Cardiocondyla obscurior</name>
    <dbReference type="NCBI Taxonomy" id="286306"/>
    <lineage>
        <taxon>Eukaryota</taxon>
        <taxon>Metazoa</taxon>
        <taxon>Ecdysozoa</taxon>
        <taxon>Arthropoda</taxon>
        <taxon>Hexapoda</taxon>
        <taxon>Insecta</taxon>
        <taxon>Pterygota</taxon>
        <taxon>Neoptera</taxon>
        <taxon>Endopterygota</taxon>
        <taxon>Hymenoptera</taxon>
        <taxon>Apocrita</taxon>
        <taxon>Aculeata</taxon>
        <taxon>Formicoidea</taxon>
        <taxon>Formicidae</taxon>
        <taxon>Myrmicinae</taxon>
        <taxon>Cardiocondyla</taxon>
    </lineage>
</organism>
<protein>
    <submittedName>
        <fullName evidence="1">Uncharacterized protein</fullName>
    </submittedName>
</protein>
<gene>
    <name evidence="1" type="ORF">PUN28_015951</name>
</gene>
<sequence>MVNAILRCSNLKFKQFAISPRCSAQPKDSLSGRRSLCRWHSRCSWDPGSNGWRDGPGRRHRRSRAGYIALSSNYDLPQFSLHFISPAAQMRRANHLIFVYSIPLFSHRNSFRSN</sequence>
<dbReference type="EMBL" id="JADYXP020000018">
    <property type="protein sequence ID" value="KAL0105880.1"/>
    <property type="molecule type" value="Genomic_DNA"/>
</dbReference>
<evidence type="ECO:0000313" key="1">
    <source>
        <dbReference type="EMBL" id="KAL0105880.1"/>
    </source>
</evidence>
<proteinExistence type="predicted"/>
<comment type="caution">
    <text evidence="1">The sequence shown here is derived from an EMBL/GenBank/DDBJ whole genome shotgun (WGS) entry which is preliminary data.</text>
</comment>
<accession>A0AAW2ESP6</accession>
<keyword evidence="2" id="KW-1185">Reference proteome</keyword>
<dbReference type="Proteomes" id="UP001430953">
    <property type="component" value="Unassembled WGS sequence"/>
</dbReference>
<name>A0AAW2ESP6_9HYME</name>
<reference evidence="1 2" key="1">
    <citation type="submission" date="2023-03" db="EMBL/GenBank/DDBJ databases">
        <title>High recombination rates correlate with genetic variation in Cardiocondyla obscurior ants.</title>
        <authorList>
            <person name="Errbii M."/>
        </authorList>
    </citation>
    <scope>NUCLEOTIDE SEQUENCE [LARGE SCALE GENOMIC DNA]</scope>
    <source>
        <strain evidence="1">Alpha-2009</strain>
        <tissue evidence="1">Whole body</tissue>
    </source>
</reference>
<evidence type="ECO:0000313" key="2">
    <source>
        <dbReference type="Proteomes" id="UP001430953"/>
    </source>
</evidence>